<organism evidence="2 3">
    <name type="scientific">Kineobactrum salinum</name>
    <dbReference type="NCBI Taxonomy" id="2708301"/>
    <lineage>
        <taxon>Bacteria</taxon>
        <taxon>Pseudomonadati</taxon>
        <taxon>Pseudomonadota</taxon>
        <taxon>Gammaproteobacteria</taxon>
        <taxon>Cellvibrionales</taxon>
        <taxon>Halieaceae</taxon>
        <taxon>Kineobactrum</taxon>
    </lineage>
</organism>
<evidence type="ECO:0008006" key="4">
    <source>
        <dbReference type="Google" id="ProtNLM"/>
    </source>
</evidence>
<keyword evidence="1" id="KW-0732">Signal</keyword>
<name>A0A6C0U4Z6_9GAMM</name>
<feature type="signal peptide" evidence="1">
    <location>
        <begin position="1"/>
        <end position="25"/>
    </location>
</feature>
<feature type="chain" id="PRO_5025616733" description="Cytochrome c" evidence="1">
    <location>
        <begin position="26"/>
        <end position="154"/>
    </location>
</feature>
<evidence type="ECO:0000313" key="3">
    <source>
        <dbReference type="Proteomes" id="UP000477680"/>
    </source>
</evidence>
<dbReference type="SUPFAM" id="SSF47175">
    <property type="entry name" value="Cytochromes"/>
    <property type="match status" value="1"/>
</dbReference>
<sequence>MLFTGKQIFVLCIFYFFFLTRVASAQDVTAELAPDIRGLLQKEMVQVDVAMKVIHGAIVRGDHEVVDKKGREIHDSFILQQSITPDQRKALKAAVPDEFLKLDQRFHVLASQLSDAGSRKNTEDQLKIFGQLTQACVMCHSGHASERFQGFDSR</sequence>
<dbReference type="AlphaFoldDB" id="A0A6C0U4Z6"/>
<dbReference type="GO" id="GO:0020037">
    <property type="term" value="F:heme binding"/>
    <property type="evidence" value="ECO:0007669"/>
    <property type="project" value="InterPro"/>
</dbReference>
<dbReference type="KEGG" id="kim:G3T16_14855"/>
<reference evidence="2 3" key="1">
    <citation type="submission" date="2020-02" db="EMBL/GenBank/DDBJ databases">
        <title>Genome sequencing for Kineobactrum sp. M2.</title>
        <authorList>
            <person name="Park S.-J."/>
        </authorList>
    </citation>
    <scope>NUCLEOTIDE SEQUENCE [LARGE SCALE GENOMIC DNA]</scope>
    <source>
        <strain evidence="2 3">M2</strain>
    </source>
</reference>
<evidence type="ECO:0000256" key="1">
    <source>
        <dbReference type="SAM" id="SignalP"/>
    </source>
</evidence>
<accession>A0A6C0U4Z6</accession>
<dbReference type="Proteomes" id="UP000477680">
    <property type="component" value="Chromosome"/>
</dbReference>
<proteinExistence type="predicted"/>
<dbReference type="GO" id="GO:0005506">
    <property type="term" value="F:iron ion binding"/>
    <property type="evidence" value="ECO:0007669"/>
    <property type="project" value="InterPro"/>
</dbReference>
<dbReference type="InterPro" id="IPR010980">
    <property type="entry name" value="Cyt_c/b562"/>
</dbReference>
<dbReference type="GO" id="GO:0022900">
    <property type="term" value="P:electron transport chain"/>
    <property type="evidence" value="ECO:0007669"/>
    <property type="project" value="InterPro"/>
</dbReference>
<evidence type="ECO:0000313" key="2">
    <source>
        <dbReference type="EMBL" id="QIB66489.1"/>
    </source>
</evidence>
<gene>
    <name evidence="2" type="ORF">G3T16_14855</name>
</gene>
<protein>
    <recommendedName>
        <fullName evidence="4">Cytochrome c</fullName>
    </recommendedName>
</protein>
<dbReference type="RefSeq" id="WP_163495923.1">
    <property type="nucleotide sequence ID" value="NZ_CP048711.1"/>
</dbReference>
<dbReference type="EMBL" id="CP048711">
    <property type="protein sequence ID" value="QIB66489.1"/>
    <property type="molecule type" value="Genomic_DNA"/>
</dbReference>
<keyword evidence="3" id="KW-1185">Reference proteome</keyword>
<dbReference type="GO" id="GO:0009055">
    <property type="term" value="F:electron transfer activity"/>
    <property type="evidence" value="ECO:0007669"/>
    <property type="project" value="InterPro"/>
</dbReference>